<evidence type="ECO:0000256" key="2">
    <source>
        <dbReference type="ARBA" id="ARBA00023125"/>
    </source>
</evidence>
<keyword evidence="6" id="KW-1185">Reference proteome</keyword>
<dbReference type="InterPro" id="IPR036390">
    <property type="entry name" value="WH_DNA-bd_sf"/>
</dbReference>
<evidence type="ECO:0000313" key="6">
    <source>
        <dbReference type="Proteomes" id="UP000773614"/>
    </source>
</evidence>
<dbReference type="PANTHER" id="PTHR43537:SF24">
    <property type="entry name" value="GLUCONATE OPERON TRANSCRIPTIONAL REPRESSOR"/>
    <property type="match status" value="1"/>
</dbReference>
<dbReference type="InterPro" id="IPR011711">
    <property type="entry name" value="GntR_C"/>
</dbReference>
<dbReference type="SMART" id="SM00345">
    <property type="entry name" value="HTH_GNTR"/>
    <property type="match status" value="1"/>
</dbReference>
<evidence type="ECO:0000259" key="4">
    <source>
        <dbReference type="PROSITE" id="PS50949"/>
    </source>
</evidence>
<dbReference type="GO" id="GO:0003700">
    <property type="term" value="F:DNA-binding transcription factor activity"/>
    <property type="evidence" value="ECO:0007669"/>
    <property type="project" value="InterPro"/>
</dbReference>
<dbReference type="Gene3D" id="1.20.120.530">
    <property type="entry name" value="GntR ligand-binding domain-like"/>
    <property type="match status" value="1"/>
</dbReference>
<organism evidence="5 6">
    <name type="scientific">Propylenella binzhouense</name>
    <dbReference type="NCBI Taxonomy" id="2555902"/>
    <lineage>
        <taxon>Bacteria</taxon>
        <taxon>Pseudomonadati</taxon>
        <taxon>Pseudomonadota</taxon>
        <taxon>Alphaproteobacteria</taxon>
        <taxon>Hyphomicrobiales</taxon>
        <taxon>Propylenellaceae</taxon>
        <taxon>Propylenella</taxon>
    </lineage>
</organism>
<dbReference type="InterPro" id="IPR036388">
    <property type="entry name" value="WH-like_DNA-bd_sf"/>
</dbReference>
<dbReference type="InterPro" id="IPR000524">
    <property type="entry name" value="Tscrpt_reg_HTH_GntR"/>
</dbReference>
<dbReference type="EMBL" id="SPKJ01000048">
    <property type="protein sequence ID" value="MYZ48789.1"/>
    <property type="molecule type" value="Genomic_DNA"/>
</dbReference>
<proteinExistence type="predicted"/>
<dbReference type="Gene3D" id="1.10.10.10">
    <property type="entry name" value="Winged helix-like DNA-binding domain superfamily/Winged helix DNA-binding domain"/>
    <property type="match status" value="1"/>
</dbReference>
<sequence>MKDSQVRTLELPERQSLAEVIYERLEEMILAGALKPGEAINEKALSDRNGLSRAPIREACRRLEQAGLVEIIVNRGAYVKTISRRTAAELCEVRVVLAVHASRQAAAAFTKPRIAELARTMKAIEAAVREGDLASFYRLNHDFHMAIIEAAGNRRLAEIYTGINKELNLFRWRAFQGAPGLDDSVTAHRAIVAALEAGDTDAFVARVEEHLRAANRRLMESGIEEDE</sequence>
<dbReference type="PANTHER" id="PTHR43537">
    <property type="entry name" value="TRANSCRIPTIONAL REGULATOR, GNTR FAMILY"/>
    <property type="match status" value="1"/>
</dbReference>
<gene>
    <name evidence="5" type="ORF">E4O86_13820</name>
</gene>
<evidence type="ECO:0000313" key="5">
    <source>
        <dbReference type="EMBL" id="MYZ48789.1"/>
    </source>
</evidence>
<dbReference type="Proteomes" id="UP000773614">
    <property type="component" value="Unassembled WGS sequence"/>
</dbReference>
<evidence type="ECO:0000256" key="1">
    <source>
        <dbReference type="ARBA" id="ARBA00023015"/>
    </source>
</evidence>
<evidence type="ECO:0000256" key="3">
    <source>
        <dbReference type="ARBA" id="ARBA00023163"/>
    </source>
</evidence>
<keyword evidence="1" id="KW-0805">Transcription regulation</keyword>
<keyword evidence="3" id="KW-0804">Transcription</keyword>
<dbReference type="PROSITE" id="PS50949">
    <property type="entry name" value="HTH_GNTR"/>
    <property type="match status" value="1"/>
</dbReference>
<comment type="caution">
    <text evidence="5">The sequence shown here is derived from an EMBL/GenBank/DDBJ whole genome shotgun (WGS) entry which is preliminary data.</text>
</comment>
<dbReference type="InterPro" id="IPR008920">
    <property type="entry name" value="TF_FadR/GntR_C"/>
</dbReference>
<dbReference type="SUPFAM" id="SSF48008">
    <property type="entry name" value="GntR ligand-binding domain-like"/>
    <property type="match status" value="1"/>
</dbReference>
<accession>A0A964T5J2</accession>
<protein>
    <submittedName>
        <fullName evidence="5">FCD domain-containing protein</fullName>
    </submittedName>
</protein>
<dbReference type="Pfam" id="PF00392">
    <property type="entry name" value="GntR"/>
    <property type="match status" value="1"/>
</dbReference>
<dbReference type="SUPFAM" id="SSF46785">
    <property type="entry name" value="Winged helix' DNA-binding domain"/>
    <property type="match status" value="1"/>
</dbReference>
<dbReference type="AlphaFoldDB" id="A0A964T5J2"/>
<dbReference type="GO" id="GO:0003677">
    <property type="term" value="F:DNA binding"/>
    <property type="evidence" value="ECO:0007669"/>
    <property type="project" value="UniProtKB-KW"/>
</dbReference>
<dbReference type="Pfam" id="PF07729">
    <property type="entry name" value="FCD"/>
    <property type="match status" value="1"/>
</dbReference>
<reference evidence="5" key="1">
    <citation type="submission" date="2019-03" db="EMBL/GenBank/DDBJ databases">
        <title>Afifella sp. nov., isolated from activated sludge.</title>
        <authorList>
            <person name="Li Q."/>
            <person name="Liu Y."/>
        </authorList>
    </citation>
    <scope>NUCLEOTIDE SEQUENCE</scope>
    <source>
        <strain evidence="5">L72</strain>
    </source>
</reference>
<feature type="domain" description="HTH gntR-type" evidence="4">
    <location>
        <begin position="15"/>
        <end position="82"/>
    </location>
</feature>
<keyword evidence="2" id="KW-0238">DNA-binding</keyword>
<dbReference type="SMART" id="SM00895">
    <property type="entry name" value="FCD"/>
    <property type="match status" value="1"/>
</dbReference>
<name>A0A964T5J2_9HYPH</name>
<dbReference type="CDD" id="cd07377">
    <property type="entry name" value="WHTH_GntR"/>
    <property type="match status" value="1"/>
</dbReference>